<dbReference type="Pfam" id="PF00266">
    <property type="entry name" value="Aminotran_5"/>
    <property type="match status" value="1"/>
</dbReference>
<dbReference type="InterPro" id="IPR015424">
    <property type="entry name" value="PyrdxlP-dep_Trfase"/>
</dbReference>
<dbReference type="InterPro" id="IPR000192">
    <property type="entry name" value="Aminotrans_V_dom"/>
</dbReference>
<evidence type="ECO:0000256" key="2">
    <source>
        <dbReference type="ARBA" id="ARBA00006904"/>
    </source>
</evidence>
<comment type="caution">
    <text evidence="11">Lacks conserved residue(s) required for the propagation of feature annotation.</text>
</comment>
<dbReference type="EMBL" id="JBCHKQ010000001">
    <property type="protein sequence ID" value="MEM5947083.1"/>
    <property type="molecule type" value="Genomic_DNA"/>
</dbReference>
<keyword evidence="15" id="KW-1185">Reference proteome</keyword>
<keyword evidence="11" id="KW-0963">Cytoplasm</keyword>
<keyword evidence="3 11" id="KW-0032">Aminotransferase</keyword>
<dbReference type="Gene3D" id="3.90.1150.10">
    <property type="entry name" value="Aspartate Aminotransferase, domain 1"/>
    <property type="match status" value="1"/>
</dbReference>
<dbReference type="NCBIfam" id="TIGR01364">
    <property type="entry name" value="serC_1"/>
    <property type="match status" value="1"/>
</dbReference>
<feature type="modified residue" description="N6-(pyridoxal phosphate)lysine" evidence="11">
    <location>
        <position position="193"/>
    </location>
</feature>
<evidence type="ECO:0000256" key="7">
    <source>
        <dbReference type="ARBA" id="ARBA00023096"/>
    </source>
</evidence>
<dbReference type="InterPro" id="IPR015422">
    <property type="entry name" value="PyrdxlP-dep_Trfase_small"/>
</dbReference>
<name>A0ABU9U8T9_9SPIR</name>
<keyword evidence="4 11" id="KW-0028">Amino-acid biosynthesis</keyword>
<comment type="pathway">
    <text evidence="1 11 12">Amino-acid biosynthesis; L-serine biosynthesis; L-serine from 3-phospho-D-glycerate: step 2/3.</text>
</comment>
<keyword evidence="8 11" id="KW-0718">Serine biosynthesis</keyword>
<evidence type="ECO:0000256" key="1">
    <source>
        <dbReference type="ARBA" id="ARBA00005099"/>
    </source>
</evidence>
<dbReference type="EC" id="2.6.1.52" evidence="11"/>
<comment type="pathway">
    <text evidence="11">Cofactor biosynthesis; pyridoxine 5'-phosphate biosynthesis; pyridoxine 5'-phosphate from D-erythrose 4-phosphate: step 3/5.</text>
</comment>
<reference evidence="14 15" key="1">
    <citation type="submission" date="2024-03" db="EMBL/GenBank/DDBJ databases">
        <title>Ignisphaera cupida sp. nov., a hyperthermophilic hydrolytic archaeon from a hot spring of Kamchatka, and proposal of Ignisphaeraceae fam. nov.</title>
        <authorList>
            <person name="Podosokorskaya O.A."/>
            <person name="Elcheninov A.G."/>
            <person name="Maltseva A.I."/>
            <person name="Zayulina K.S."/>
            <person name="Novikov A."/>
            <person name="Merkel A.Y."/>
        </authorList>
    </citation>
    <scope>NUCLEOTIDE SEQUENCE [LARGE SCALE GENOMIC DNA]</scope>
    <source>
        <strain evidence="14 15">38H-sp</strain>
    </source>
</reference>
<dbReference type="InterPro" id="IPR022278">
    <property type="entry name" value="Pser_aminoTfrase"/>
</dbReference>
<feature type="domain" description="Aminotransferase class V" evidence="13">
    <location>
        <begin position="4"/>
        <end position="345"/>
    </location>
</feature>
<evidence type="ECO:0000256" key="6">
    <source>
        <dbReference type="ARBA" id="ARBA00022898"/>
    </source>
</evidence>
<evidence type="ECO:0000256" key="3">
    <source>
        <dbReference type="ARBA" id="ARBA00022576"/>
    </source>
</evidence>
<dbReference type="Gene3D" id="3.40.640.10">
    <property type="entry name" value="Type I PLP-dependent aspartate aminotransferase-like (Major domain)"/>
    <property type="match status" value="1"/>
</dbReference>
<dbReference type="PROSITE" id="PS00595">
    <property type="entry name" value="AA_TRANSFER_CLASS_5"/>
    <property type="match status" value="1"/>
</dbReference>
<keyword evidence="5 11" id="KW-0808">Transferase</keyword>
<dbReference type="SUPFAM" id="SSF53383">
    <property type="entry name" value="PLP-dependent transferases"/>
    <property type="match status" value="1"/>
</dbReference>
<evidence type="ECO:0000256" key="8">
    <source>
        <dbReference type="ARBA" id="ARBA00023299"/>
    </source>
</evidence>
<dbReference type="InterPro" id="IPR020578">
    <property type="entry name" value="Aminotrans_V_PyrdxlP_BS"/>
</dbReference>
<comment type="cofactor">
    <cofactor evidence="11">
        <name>pyridoxal 5'-phosphate</name>
        <dbReference type="ChEBI" id="CHEBI:597326"/>
    </cofactor>
    <text evidence="11">Binds 1 pyridoxal phosphate per subunit.</text>
</comment>
<dbReference type="Proteomes" id="UP001466331">
    <property type="component" value="Unassembled WGS sequence"/>
</dbReference>
<evidence type="ECO:0000313" key="15">
    <source>
        <dbReference type="Proteomes" id="UP001466331"/>
    </source>
</evidence>
<keyword evidence="7 11" id="KW-0664">Pyridoxine biosynthesis</keyword>
<sequence length="358" mass="40394">MERVYNFSAGPSALPEEVLKQAAEEMLNYQGSGMSVMEMSHRSPVYDKIIKETEENLRKLMNIPENYAVLFLQGGASLQFSMVPINLLTRDKKAAYIDTGVWSTKAIKEAQKIGETLILASSRDKKYSYIPEVQNIPQDIEYLHITTNNTIYGTRYTSLPKTDAAIVADASSNILSEPVDINKFGIYYAGAQKNLGPAGVTIVIIRKDLIGREPENTPTMLAYKTHAEKNSLFNTPPCYNIYMVGLVLKWLQKQGGVEAIYQRNLEKASIIYDFLDNSELFTTMAEKKDRSIMNVVFFLPTEELTKKFLDEAAKNGLVNLKGHRDIGGLRASIYNAMPVEGVKKLVEFMKKFEKENRR</sequence>
<feature type="binding site" evidence="11">
    <location>
        <position position="169"/>
    </location>
    <ligand>
        <name>pyridoxal 5'-phosphate</name>
        <dbReference type="ChEBI" id="CHEBI:597326"/>
    </ligand>
</feature>
<dbReference type="GO" id="GO:0004648">
    <property type="term" value="F:O-phospho-L-serine:2-oxoglutarate aminotransferase activity"/>
    <property type="evidence" value="ECO:0007669"/>
    <property type="project" value="UniProtKB-EC"/>
</dbReference>
<dbReference type="NCBIfam" id="NF003764">
    <property type="entry name" value="PRK05355.1"/>
    <property type="match status" value="1"/>
</dbReference>
<comment type="caution">
    <text evidence="14">The sequence shown here is derived from an EMBL/GenBank/DDBJ whole genome shotgun (WGS) entry which is preliminary data.</text>
</comment>
<proteinExistence type="inferred from homology"/>
<protein>
    <recommendedName>
        <fullName evidence="11">Phosphoserine aminotransferase</fullName>
        <ecNumber evidence="11">2.6.1.52</ecNumber>
    </recommendedName>
    <alternativeName>
        <fullName evidence="11">Phosphohydroxythreonine aminotransferase</fullName>
        <shortName evidence="11">PSAT</shortName>
    </alternativeName>
</protein>
<comment type="function">
    <text evidence="11">Catalyzes the reversible conversion of 3-phosphohydroxypyruvate to phosphoserine and of 3-hydroxy-2-oxo-4-phosphonooxybutanoate to phosphohydroxythreonine.</text>
</comment>
<gene>
    <name evidence="11 14" type="primary">serC</name>
    <name evidence="14" type="ORF">WKV44_00840</name>
</gene>
<comment type="catalytic activity">
    <reaction evidence="9 11">
        <text>4-(phosphooxy)-L-threonine + 2-oxoglutarate = (R)-3-hydroxy-2-oxo-4-phosphooxybutanoate + L-glutamate</text>
        <dbReference type="Rhea" id="RHEA:16573"/>
        <dbReference type="ChEBI" id="CHEBI:16810"/>
        <dbReference type="ChEBI" id="CHEBI:29985"/>
        <dbReference type="ChEBI" id="CHEBI:58452"/>
        <dbReference type="ChEBI" id="CHEBI:58538"/>
        <dbReference type="EC" id="2.6.1.52"/>
    </reaction>
</comment>
<dbReference type="HAMAP" id="MF_00160">
    <property type="entry name" value="SerC_aminotrans_5"/>
    <property type="match status" value="1"/>
</dbReference>
<evidence type="ECO:0000256" key="11">
    <source>
        <dbReference type="HAMAP-Rule" id="MF_00160"/>
    </source>
</evidence>
<evidence type="ECO:0000256" key="4">
    <source>
        <dbReference type="ARBA" id="ARBA00022605"/>
    </source>
</evidence>
<dbReference type="PANTHER" id="PTHR43247:SF1">
    <property type="entry name" value="PHOSPHOSERINE AMINOTRANSFERASE"/>
    <property type="match status" value="1"/>
</dbReference>
<evidence type="ECO:0000256" key="10">
    <source>
        <dbReference type="ARBA" id="ARBA00049007"/>
    </source>
</evidence>
<evidence type="ECO:0000259" key="13">
    <source>
        <dbReference type="Pfam" id="PF00266"/>
    </source>
</evidence>
<feature type="binding site" evidence="11">
    <location>
        <position position="102"/>
    </location>
    <ligand>
        <name>pyridoxal 5'-phosphate</name>
        <dbReference type="ChEBI" id="CHEBI:597326"/>
    </ligand>
</feature>
<comment type="similarity">
    <text evidence="2 11">Belongs to the class-V pyridoxal-phosphate-dependent aminotransferase family. SerC subfamily.</text>
</comment>
<evidence type="ECO:0000256" key="5">
    <source>
        <dbReference type="ARBA" id="ARBA00022679"/>
    </source>
</evidence>
<feature type="binding site" evidence="11">
    <location>
        <position position="42"/>
    </location>
    <ligand>
        <name>L-glutamate</name>
        <dbReference type="ChEBI" id="CHEBI:29985"/>
    </ligand>
</feature>
<organism evidence="14 15">
    <name type="scientific">Rarispira pelagica</name>
    <dbReference type="NCBI Taxonomy" id="3141764"/>
    <lineage>
        <taxon>Bacteria</taxon>
        <taxon>Pseudomonadati</taxon>
        <taxon>Spirochaetota</taxon>
        <taxon>Spirochaetia</taxon>
        <taxon>Winmispirales</taxon>
        <taxon>Winmispiraceae</taxon>
        <taxon>Rarispira</taxon>
    </lineage>
</organism>
<feature type="binding site" evidence="11">
    <location>
        <position position="150"/>
    </location>
    <ligand>
        <name>pyridoxal 5'-phosphate</name>
        <dbReference type="ChEBI" id="CHEBI:597326"/>
    </ligand>
</feature>
<keyword evidence="6 11" id="KW-0663">Pyridoxal phosphate</keyword>
<feature type="binding site" evidence="11">
    <location>
        <position position="192"/>
    </location>
    <ligand>
        <name>pyridoxal 5'-phosphate</name>
        <dbReference type="ChEBI" id="CHEBI:597326"/>
    </ligand>
</feature>
<evidence type="ECO:0000256" key="12">
    <source>
        <dbReference type="RuleBase" id="RU004505"/>
    </source>
</evidence>
<comment type="catalytic activity">
    <reaction evidence="10 11 12">
        <text>O-phospho-L-serine + 2-oxoglutarate = 3-phosphooxypyruvate + L-glutamate</text>
        <dbReference type="Rhea" id="RHEA:14329"/>
        <dbReference type="ChEBI" id="CHEBI:16810"/>
        <dbReference type="ChEBI" id="CHEBI:18110"/>
        <dbReference type="ChEBI" id="CHEBI:29985"/>
        <dbReference type="ChEBI" id="CHEBI:57524"/>
        <dbReference type="EC" id="2.6.1.52"/>
    </reaction>
</comment>
<feature type="binding site" evidence="11">
    <location>
        <begin position="234"/>
        <end position="235"/>
    </location>
    <ligand>
        <name>pyridoxal 5'-phosphate</name>
        <dbReference type="ChEBI" id="CHEBI:597326"/>
    </ligand>
</feature>
<accession>A0ABU9U8T9</accession>
<comment type="subunit">
    <text evidence="11">Homodimer.</text>
</comment>
<dbReference type="PANTHER" id="PTHR43247">
    <property type="entry name" value="PHOSPHOSERINE AMINOTRANSFERASE"/>
    <property type="match status" value="1"/>
</dbReference>
<dbReference type="InterPro" id="IPR015421">
    <property type="entry name" value="PyrdxlP-dep_Trfase_major"/>
</dbReference>
<evidence type="ECO:0000313" key="14">
    <source>
        <dbReference type="EMBL" id="MEM5947083.1"/>
    </source>
</evidence>
<comment type="subcellular location">
    <subcellularLocation>
        <location evidence="11">Cytoplasm</location>
    </subcellularLocation>
</comment>
<dbReference type="PIRSF" id="PIRSF000525">
    <property type="entry name" value="SerC"/>
    <property type="match status" value="1"/>
</dbReference>
<feature type="binding site" evidence="11">
    <location>
        <begin position="76"/>
        <end position="77"/>
    </location>
    <ligand>
        <name>pyridoxal 5'-phosphate</name>
        <dbReference type="ChEBI" id="CHEBI:597326"/>
    </ligand>
</feature>
<evidence type="ECO:0000256" key="9">
    <source>
        <dbReference type="ARBA" id="ARBA00047630"/>
    </source>
</evidence>
<dbReference type="RefSeq" id="WP_420068536.1">
    <property type="nucleotide sequence ID" value="NZ_JBCHKQ010000001.1"/>
</dbReference>